<protein>
    <recommendedName>
        <fullName evidence="1">RNHCP domain-containing protein</fullName>
    </recommendedName>
</protein>
<comment type="caution">
    <text evidence="2">The sequence shown here is derived from an EMBL/GenBank/DDBJ whole genome shotgun (WGS) entry which is preliminary data.</text>
</comment>
<dbReference type="OrthoDB" id="9809485at2"/>
<dbReference type="Proteomes" id="UP000028525">
    <property type="component" value="Unassembled WGS sequence"/>
</dbReference>
<sequence length="107" mass="12428">MQKRILNTAFICQNCKREVLPIPNGTYRNHCPFCLFSLHVDGEIPGDRKNSCKGLMEPTGIRYHTKKGFQLIHRCTRCGTYRHNVICEGKCQPDNKELIQELMYLIT</sequence>
<name>A0A084JNI3_9FIRM</name>
<dbReference type="InterPro" id="IPR024439">
    <property type="entry name" value="RNHCP"/>
</dbReference>
<dbReference type="RefSeq" id="WP_038279528.1">
    <property type="nucleotide sequence ID" value="NZ_JPME01000010.1"/>
</dbReference>
<organism evidence="2 3">
    <name type="scientific">Lacrimispora celerecrescens</name>
    <dbReference type="NCBI Taxonomy" id="29354"/>
    <lineage>
        <taxon>Bacteria</taxon>
        <taxon>Bacillati</taxon>
        <taxon>Bacillota</taxon>
        <taxon>Clostridia</taxon>
        <taxon>Lachnospirales</taxon>
        <taxon>Lachnospiraceae</taxon>
        <taxon>Lacrimispora</taxon>
    </lineage>
</organism>
<evidence type="ECO:0000259" key="1">
    <source>
        <dbReference type="Pfam" id="PF12647"/>
    </source>
</evidence>
<dbReference type="Pfam" id="PF12647">
    <property type="entry name" value="RNHCP"/>
    <property type="match status" value="1"/>
</dbReference>
<gene>
    <name evidence="2" type="ORF">IO98_06950</name>
</gene>
<dbReference type="STRING" id="29354.IO98_06950"/>
<evidence type="ECO:0000313" key="2">
    <source>
        <dbReference type="EMBL" id="KEZ90517.1"/>
    </source>
</evidence>
<evidence type="ECO:0000313" key="3">
    <source>
        <dbReference type="Proteomes" id="UP000028525"/>
    </source>
</evidence>
<proteinExistence type="predicted"/>
<reference evidence="2 3" key="1">
    <citation type="submission" date="2014-07" db="EMBL/GenBank/DDBJ databases">
        <title>Draft genome of Clostridium celerecrescens 152B isolated from sediments associated with methane hydrate from Krishna Godavari basin.</title>
        <authorList>
            <person name="Honkalas V.S."/>
            <person name="Dabir A.P."/>
            <person name="Arora P."/>
            <person name="Dhakephalkar P.K."/>
        </authorList>
    </citation>
    <scope>NUCLEOTIDE SEQUENCE [LARGE SCALE GENOMIC DNA]</scope>
    <source>
        <strain evidence="2 3">152B</strain>
    </source>
</reference>
<feature type="domain" description="RNHCP" evidence="1">
    <location>
        <begin position="8"/>
        <end position="91"/>
    </location>
</feature>
<dbReference type="EMBL" id="JPME01000010">
    <property type="protein sequence ID" value="KEZ90517.1"/>
    <property type="molecule type" value="Genomic_DNA"/>
</dbReference>
<dbReference type="AlphaFoldDB" id="A0A084JNI3"/>
<accession>A0A084JNI3</accession>
<keyword evidence="3" id="KW-1185">Reference proteome</keyword>